<sequence length="519" mass="59141">MSDFESWKSQNFGQIDSLAKLENIRAVFSKISPLFASLYKNQDKPDEYLNDISAVLAKVFPNDTIPSVSDVNAFTKFLFDKQEVLNAKSIDGIKNIFQYVDVECQIFRPIWEFAEVVNDPHLFLKVLSNAFQRPQSSPMKFNIQVVEMLFDHYCPMLEPTNVDNEQTYVSRIELINALINISEILTKCDDVENTKIVSLLRTITRISRRCKGFISIEAFRLATSLFKTHVMKLSPKIQADELMKFTCGYPRNHPLHMPAIRFGIAMHPEAFGFVSLAKNIINAGIIDQNDVSIISRILQLKYVKNPTDVFSTLYKVFIDNKILASSVRVTVMKAFPKYESILELKNNTKQFINRMIEFISFALKIKKYNHRIQRCVEMLTDFYNLDIAWLHTFIDESCANGFEYGGIPRETLAFCTGNATPDEKMKEVYSIDVKNVNVKEYIEKGSAAVQKPEPTGSKPNSARRGTSKKPTIAEVKAMYRQKMAQGKFTPANDRSLLKAAACACKNSSDEEESEDSTRD</sequence>
<dbReference type="VEuPathDB" id="TrichDB:TVAGG3_0411660"/>
<dbReference type="OrthoDB" id="10625994at2759"/>
<dbReference type="EMBL" id="DS114846">
    <property type="protein sequence ID" value="EAX85734.1"/>
    <property type="molecule type" value="Genomic_DNA"/>
</dbReference>
<proteinExistence type="predicted"/>
<dbReference type="Proteomes" id="UP000001542">
    <property type="component" value="Unassembled WGS sequence"/>
</dbReference>
<reference evidence="2" key="1">
    <citation type="submission" date="2006-10" db="EMBL/GenBank/DDBJ databases">
        <authorList>
            <person name="Amadeo P."/>
            <person name="Zhao Q."/>
            <person name="Wortman J."/>
            <person name="Fraser-Liggett C."/>
            <person name="Carlton J."/>
        </authorList>
    </citation>
    <scope>NUCLEOTIDE SEQUENCE</scope>
    <source>
        <strain evidence="2">G3</strain>
    </source>
</reference>
<feature type="region of interest" description="Disordered" evidence="1">
    <location>
        <begin position="447"/>
        <end position="472"/>
    </location>
</feature>
<evidence type="ECO:0000313" key="2">
    <source>
        <dbReference type="EMBL" id="EAX85734.1"/>
    </source>
</evidence>
<keyword evidence="3" id="KW-1185">Reference proteome</keyword>
<organism evidence="2 3">
    <name type="scientific">Trichomonas vaginalis (strain ATCC PRA-98 / G3)</name>
    <dbReference type="NCBI Taxonomy" id="412133"/>
    <lineage>
        <taxon>Eukaryota</taxon>
        <taxon>Metamonada</taxon>
        <taxon>Parabasalia</taxon>
        <taxon>Trichomonadida</taxon>
        <taxon>Trichomonadidae</taxon>
        <taxon>Trichomonas</taxon>
    </lineage>
</organism>
<dbReference type="VEuPathDB" id="TrichDB:TVAG_346390"/>
<accession>A2GAT3</accession>
<dbReference type="AlphaFoldDB" id="A2GAT3"/>
<evidence type="ECO:0000256" key="1">
    <source>
        <dbReference type="SAM" id="MobiDB-lite"/>
    </source>
</evidence>
<evidence type="ECO:0000313" key="3">
    <source>
        <dbReference type="Proteomes" id="UP000001542"/>
    </source>
</evidence>
<dbReference type="KEGG" id="tva:4743374"/>
<protein>
    <submittedName>
        <fullName evidence="2">Uncharacterized protein</fullName>
    </submittedName>
</protein>
<dbReference type="RefSeq" id="XP_001298664.1">
    <property type="nucleotide sequence ID" value="XM_001298663.1"/>
</dbReference>
<dbReference type="InParanoid" id="A2GAT3"/>
<name>A2GAT3_TRIV3</name>
<reference evidence="2" key="2">
    <citation type="journal article" date="2007" name="Science">
        <title>Draft genome sequence of the sexually transmitted pathogen Trichomonas vaginalis.</title>
        <authorList>
            <person name="Carlton J.M."/>
            <person name="Hirt R.P."/>
            <person name="Silva J.C."/>
            <person name="Delcher A.L."/>
            <person name="Schatz M."/>
            <person name="Zhao Q."/>
            <person name="Wortman J.R."/>
            <person name="Bidwell S.L."/>
            <person name="Alsmark U.C.M."/>
            <person name="Besteiro S."/>
            <person name="Sicheritz-Ponten T."/>
            <person name="Noel C.J."/>
            <person name="Dacks J.B."/>
            <person name="Foster P.G."/>
            <person name="Simillion C."/>
            <person name="Van de Peer Y."/>
            <person name="Miranda-Saavedra D."/>
            <person name="Barton G.J."/>
            <person name="Westrop G.D."/>
            <person name="Mueller S."/>
            <person name="Dessi D."/>
            <person name="Fiori P.L."/>
            <person name="Ren Q."/>
            <person name="Paulsen I."/>
            <person name="Zhang H."/>
            <person name="Bastida-Corcuera F.D."/>
            <person name="Simoes-Barbosa A."/>
            <person name="Brown M.T."/>
            <person name="Hayes R.D."/>
            <person name="Mukherjee M."/>
            <person name="Okumura C.Y."/>
            <person name="Schneider R."/>
            <person name="Smith A.J."/>
            <person name="Vanacova S."/>
            <person name="Villalvazo M."/>
            <person name="Haas B.J."/>
            <person name="Pertea M."/>
            <person name="Feldblyum T.V."/>
            <person name="Utterback T.R."/>
            <person name="Shu C.L."/>
            <person name="Osoegawa K."/>
            <person name="de Jong P.J."/>
            <person name="Hrdy I."/>
            <person name="Horvathova L."/>
            <person name="Zubacova Z."/>
            <person name="Dolezal P."/>
            <person name="Malik S.B."/>
            <person name="Logsdon J.M. Jr."/>
            <person name="Henze K."/>
            <person name="Gupta A."/>
            <person name="Wang C.C."/>
            <person name="Dunne R.L."/>
            <person name="Upcroft J.A."/>
            <person name="Upcroft P."/>
            <person name="White O."/>
            <person name="Salzberg S.L."/>
            <person name="Tang P."/>
            <person name="Chiu C.-H."/>
            <person name="Lee Y.-S."/>
            <person name="Embley T.M."/>
            <person name="Coombs G.H."/>
            <person name="Mottram J.C."/>
            <person name="Tachezy J."/>
            <person name="Fraser-Liggett C.M."/>
            <person name="Johnson P.J."/>
        </authorList>
    </citation>
    <scope>NUCLEOTIDE SEQUENCE [LARGE SCALE GENOMIC DNA]</scope>
    <source>
        <strain evidence="2">G3</strain>
    </source>
</reference>
<gene>
    <name evidence="2" type="ORF">TVAG_346390</name>
</gene>